<evidence type="ECO:0000313" key="1">
    <source>
        <dbReference type="EMBL" id="PLN81437.1"/>
    </source>
</evidence>
<organism evidence="1 2">
    <name type="scientific">Aspergillus taichungensis</name>
    <dbReference type="NCBI Taxonomy" id="482145"/>
    <lineage>
        <taxon>Eukaryota</taxon>
        <taxon>Fungi</taxon>
        <taxon>Dikarya</taxon>
        <taxon>Ascomycota</taxon>
        <taxon>Pezizomycotina</taxon>
        <taxon>Eurotiomycetes</taxon>
        <taxon>Eurotiomycetidae</taxon>
        <taxon>Eurotiales</taxon>
        <taxon>Aspergillaceae</taxon>
        <taxon>Aspergillus</taxon>
        <taxon>Aspergillus subgen. Circumdati</taxon>
    </lineage>
</organism>
<dbReference type="EMBL" id="KZ559537">
    <property type="protein sequence ID" value="PLN81437.1"/>
    <property type="molecule type" value="Genomic_DNA"/>
</dbReference>
<sequence>MIALCCGPEVSRHLFFLTLSPSSSFYSFTLLLFQSGSHPCVLDIDSDHTVNSVAKSYLSKFFKSLISPKLD</sequence>
<accession>A0A2J5HVJ8</accession>
<dbReference type="Proteomes" id="UP000235023">
    <property type="component" value="Unassembled WGS sequence"/>
</dbReference>
<reference evidence="2" key="1">
    <citation type="submission" date="2017-12" db="EMBL/GenBank/DDBJ databases">
        <authorList>
            <consortium name="DOE Joint Genome Institute"/>
            <person name="Mondo S.J."/>
            <person name="Kjaerbolling I."/>
            <person name="Vesth T.C."/>
            <person name="Frisvad J.C."/>
            <person name="Nybo J.L."/>
            <person name="Theobald S."/>
            <person name="Kuo A."/>
            <person name="Bowyer P."/>
            <person name="Matsuda Y."/>
            <person name="Lyhne E.K."/>
            <person name="Kogle M.E."/>
            <person name="Clum A."/>
            <person name="Lipzen A."/>
            <person name="Salamov A."/>
            <person name="Ngan C.Y."/>
            <person name="Daum C."/>
            <person name="Chiniquy J."/>
            <person name="Barry K."/>
            <person name="LaButti K."/>
            <person name="Haridas S."/>
            <person name="Simmons B.A."/>
            <person name="Magnuson J.K."/>
            <person name="Mortensen U.H."/>
            <person name="Larsen T.O."/>
            <person name="Grigoriev I.V."/>
            <person name="Baker S.E."/>
            <person name="Andersen M.R."/>
            <person name="Nordberg H.P."/>
            <person name="Cantor M.N."/>
            <person name="Hua S.X."/>
        </authorList>
    </citation>
    <scope>NUCLEOTIDE SEQUENCE [LARGE SCALE GENOMIC DNA]</scope>
    <source>
        <strain evidence="2">IBT 19404</strain>
    </source>
</reference>
<name>A0A2J5HVJ8_9EURO</name>
<keyword evidence="2" id="KW-1185">Reference proteome</keyword>
<protein>
    <submittedName>
        <fullName evidence="1">Uncharacterized protein</fullName>
    </submittedName>
</protein>
<proteinExistence type="predicted"/>
<dbReference type="AlphaFoldDB" id="A0A2J5HVJ8"/>
<gene>
    <name evidence="1" type="ORF">BDW42DRAFT_98210</name>
</gene>
<evidence type="ECO:0000313" key="2">
    <source>
        <dbReference type="Proteomes" id="UP000235023"/>
    </source>
</evidence>